<proteinExistence type="predicted"/>
<accession>A0AAD7A049</accession>
<dbReference type="AlphaFoldDB" id="A0AAD7A049"/>
<protein>
    <submittedName>
        <fullName evidence="1">Uncharacterized protein</fullName>
    </submittedName>
</protein>
<keyword evidence="2" id="KW-1185">Reference proteome</keyword>
<evidence type="ECO:0000313" key="1">
    <source>
        <dbReference type="EMBL" id="KAJ7346922.1"/>
    </source>
</evidence>
<comment type="caution">
    <text evidence="1">The sequence shown here is derived from an EMBL/GenBank/DDBJ whole genome shotgun (WGS) entry which is preliminary data.</text>
</comment>
<sequence length="298" mass="33747">MPQAMQWDTFVELMRTQGFLAVNQAASAIRFYPPYPYVSPGFITFHKPHSDSAIDPLMLRVFAKRLRRKCGIDANFLLVLAGMQWESNTPAAPVRSPRPVSNLVAQQTTSFPTPSYLTAERLLAAKARIKSRPETSLAAVPDTDNRRSLMAKISAAPERRTHGPSSQIFANLTMESKELMCKLLRTASAERQNLSPMTWGDFLKLMREMGFKFEYDPRTPCSSVRFDPPDPKDVSVTFNKPSGVIFPIMLRGFAKVLKRAYGWSDADLDQLEADLSEYSKHLHLRNRPLLWYTTGLRC</sequence>
<dbReference type="EMBL" id="JARIHO010000020">
    <property type="protein sequence ID" value="KAJ7346922.1"/>
    <property type="molecule type" value="Genomic_DNA"/>
</dbReference>
<gene>
    <name evidence="1" type="ORF">DFH08DRAFT_205617</name>
</gene>
<name>A0AAD7A049_9AGAR</name>
<evidence type="ECO:0000313" key="2">
    <source>
        <dbReference type="Proteomes" id="UP001218218"/>
    </source>
</evidence>
<reference evidence="1" key="1">
    <citation type="submission" date="2023-03" db="EMBL/GenBank/DDBJ databases">
        <title>Massive genome expansion in bonnet fungi (Mycena s.s.) driven by repeated elements and novel gene families across ecological guilds.</title>
        <authorList>
            <consortium name="Lawrence Berkeley National Laboratory"/>
            <person name="Harder C.B."/>
            <person name="Miyauchi S."/>
            <person name="Viragh M."/>
            <person name="Kuo A."/>
            <person name="Thoen E."/>
            <person name="Andreopoulos B."/>
            <person name="Lu D."/>
            <person name="Skrede I."/>
            <person name="Drula E."/>
            <person name="Henrissat B."/>
            <person name="Morin E."/>
            <person name="Kohler A."/>
            <person name="Barry K."/>
            <person name="LaButti K."/>
            <person name="Morin E."/>
            <person name="Salamov A."/>
            <person name="Lipzen A."/>
            <person name="Mereny Z."/>
            <person name="Hegedus B."/>
            <person name="Baldrian P."/>
            <person name="Stursova M."/>
            <person name="Weitz H."/>
            <person name="Taylor A."/>
            <person name="Grigoriev I.V."/>
            <person name="Nagy L.G."/>
            <person name="Martin F."/>
            <person name="Kauserud H."/>
        </authorList>
    </citation>
    <scope>NUCLEOTIDE SEQUENCE</scope>
    <source>
        <strain evidence="1">CBHHK002</strain>
    </source>
</reference>
<organism evidence="1 2">
    <name type="scientific">Mycena albidolilacea</name>
    <dbReference type="NCBI Taxonomy" id="1033008"/>
    <lineage>
        <taxon>Eukaryota</taxon>
        <taxon>Fungi</taxon>
        <taxon>Dikarya</taxon>
        <taxon>Basidiomycota</taxon>
        <taxon>Agaricomycotina</taxon>
        <taxon>Agaricomycetes</taxon>
        <taxon>Agaricomycetidae</taxon>
        <taxon>Agaricales</taxon>
        <taxon>Marasmiineae</taxon>
        <taxon>Mycenaceae</taxon>
        <taxon>Mycena</taxon>
    </lineage>
</organism>
<dbReference type="PANTHER" id="PTHR40788">
    <property type="entry name" value="CLR5 DOMAIN-CONTAINING PROTEIN-RELATED"/>
    <property type="match status" value="1"/>
</dbReference>
<dbReference type="Proteomes" id="UP001218218">
    <property type="component" value="Unassembled WGS sequence"/>
</dbReference>
<dbReference type="PANTHER" id="PTHR40788:SF1">
    <property type="entry name" value="IPA PROTEIN"/>
    <property type="match status" value="1"/>
</dbReference>